<proteinExistence type="inferred from homology"/>
<dbReference type="PIRSF" id="PIRSF004762">
    <property type="entry name" value="CHP00423"/>
    <property type="match status" value="1"/>
</dbReference>
<evidence type="ECO:0000256" key="7">
    <source>
        <dbReference type="PIRSR" id="PIRSR004762-1"/>
    </source>
</evidence>
<evidence type="ECO:0000313" key="12">
    <source>
        <dbReference type="Proteomes" id="UP000052237"/>
    </source>
</evidence>
<organism evidence="10 12">
    <name type="scientific">Campylobacter hyointestinalis subsp. hyointestinalis</name>
    <dbReference type="NCBI Taxonomy" id="91352"/>
    <lineage>
        <taxon>Bacteria</taxon>
        <taxon>Pseudomonadati</taxon>
        <taxon>Campylobacterota</taxon>
        <taxon>Epsilonproteobacteria</taxon>
        <taxon>Campylobacterales</taxon>
        <taxon>Campylobacteraceae</taxon>
        <taxon>Campylobacter</taxon>
    </lineage>
</organism>
<dbReference type="EMBL" id="FAVB01000003">
    <property type="protein sequence ID" value="CUU85382.1"/>
    <property type="molecule type" value="Genomic_DNA"/>
</dbReference>
<dbReference type="Pfam" id="PF04055">
    <property type="entry name" value="Radical_SAM"/>
    <property type="match status" value="1"/>
</dbReference>
<gene>
    <name evidence="6" type="primary">mqnE</name>
    <name evidence="10" type="ORF">ERS686654_01620</name>
    <name evidence="11" type="ORF">ERS739223_01428</name>
</gene>
<dbReference type="NCBIfam" id="NF006276">
    <property type="entry name" value="PRK08444.1"/>
    <property type="match status" value="1"/>
</dbReference>
<dbReference type="SFLD" id="SFLDS00029">
    <property type="entry name" value="Radical_SAM"/>
    <property type="match status" value="1"/>
</dbReference>
<dbReference type="InterPro" id="IPR013785">
    <property type="entry name" value="Aldolase_TIM"/>
</dbReference>
<dbReference type="InterPro" id="IPR045567">
    <property type="entry name" value="CofH/MnqC-like_C"/>
</dbReference>
<evidence type="ECO:0000259" key="9">
    <source>
        <dbReference type="PROSITE" id="PS51918"/>
    </source>
</evidence>
<dbReference type="InterPro" id="IPR034405">
    <property type="entry name" value="F420"/>
</dbReference>
<keyword evidence="1 6" id="KW-0004">4Fe-4S</keyword>
<keyword evidence="12" id="KW-1185">Reference proteome</keyword>
<evidence type="ECO:0000256" key="3">
    <source>
        <dbReference type="ARBA" id="ARBA00022723"/>
    </source>
</evidence>
<dbReference type="GO" id="GO:0009234">
    <property type="term" value="P:menaquinone biosynthetic process"/>
    <property type="evidence" value="ECO:0007669"/>
    <property type="project" value="UniProtKB-UniRule"/>
</dbReference>
<comment type="caution">
    <text evidence="10">The sequence shown here is derived from an EMBL/GenBank/DDBJ whole genome shotgun (WGS) entry which is preliminary data.</text>
</comment>
<feature type="binding site" evidence="6 7">
    <location>
        <position position="63"/>
    </location>
    <ligand>
        <name>[4Fe-4S] cluster</name>
        <dbReference type="ChEBI" id="CHEBI:49883"/>
        <note>4Fe-4S-S-AdoMet</note>
    </ligand>
</feature>
<evidence type="ECO:0000256" key="1">
    <source>
        <dbReference type="ARBA" id="ARBA00022485"/>
    </source>
</evidence>
<evidence type="ECO:0000313" key="13">
    <source>
        <dbReference type="Proteomes" id="UP000052245"/>
    </source>
</evidence>
<keyword evidence="2 6" id="KW-0949">S-adenosyl-L-methionine</keyword>
<dbReference type="SUPFAM" id="SSF102114">
    <property type="entry name" value="Radical SAM enzymes"/>
    <property type="match status" value="1"/>
</dbReference>
<reference evidence="12 13" key="1">
    <citation type="submission" date="2015-11" db="EMBL/GenBank/DDBJ databases">
        <authorList>
            <consortium name="Pathogen Informatics"/>
        </authorList>
    </citation>
    <scope>NUCLEOTIDE SEQUENCE [LARGE SCALE GENOMIC DNA]</scope>
    <source>
        <strain evidence="10 12">006A-0059</strain>
        <strain evidence="11 13">007A-0283</strain>
    </source>
</reference>
<feature type="binding site" evidence="8">
    <location>
        <position position="65"/>
    </location>
    <ligand>
        <name>S-adenosyl-L-methionine</name>
        <dbReference type="ChEBI" id="CHEBI:59789"/>
    </ligand>
</feature>
<dbReference type="SFLD" id="SFLDG01064">
    <property type="entry name" value="F420__menaquinone_cofactor_bio"/>
    <property type="match status" value="1"/>
</dbReference>
<dbReference type="InterPro" id="IPR020050">
    <property type="entry name" value="FO_synthase_su2"/>
</dbReference>
<dbReference type="InterPro" id="IPR058240">
    <property type="entry name" value="rSAM_sf"/>
</dbReference>
<dbReference type="GO" id="GO:0102573">
    <property type="term" value="F:aminodeoxyfutalosine synthase activity"/>
    <property type="evidence" value="ECO:0007669"/>
    <property type="project" value="UniProtKB-EC"/>
</dbReference>
<accession>A0A0S4ST89</accession>
<feature type="domain" description="Radical SAM core" evidence="9">
    <location>
        <begin position="45"/>
        <end position="300"/>
    </location>
</feature>
<dbReference type="PANTHER" id="PTHR43076">
    <property type="entry name" value="FO SYNTHASE (COFH)"/>
    <property type="match status" value="1"/>
</dbReference>
<dbReference type="Proteomes" id="UP000052237">
    <property type="component" value="Unassembled WGS sequence"/>
</dbReference>
<accession>A0A9W5EZG7</accession>
<feature type="binding site" evidence="8">
    <location>
        <position position="171"/>
    </location>
    <ligand>
        <name>S-adenosyl-L-methionine</name>
        <dbReference type="ChEBI" id="CHEBI:59789"/>
    </ligand>
</feature>
<comment type="pathway">
    <text evidence="6">Quinol/quinone metabolism; menaquinone biosynthesis.</text>
</comment>
<dbReference type="Pfam" id="PF19288">
    <property type="entry name" value="CofH_C"/>
    <property type="match status" value="1"/>
</dbReference>
<evidence type="ECO:0000256" key="6">
    <source>
        <dbReference type="HAMAP-Rule" id="MF_00993"/>
    </source>
</evidence>
<protein>
    <recommendedName>
        <fullName evidence="6">Aminodeoxyfutalosine synthase</fullName>
        <shortName evidence="6">AFL synthase</shortName>
        <shortName evidence="6">Aminofutalosine synthase</shortName>
        <ecNumber evidence="6">2.5.1.120</ecNumber>
    </recommendedName>
    <alternativeName>
        <fullName evidence="6">Menaquinone biosynthetic enzyme MqnE</fullName>
    </alternativeName>
</protein>
<feature type="binding site" evidence="6 7">
    <location>
        <position position="66"/>
    </location>
    <ligand>
        <name>[4Fe-4S] cluster</name>
        <dbReference type="ChEBI" id="CHEBI:49883"/>
        <note>4Fe-4S-S-AdoMet</note>
    </ligand>
</feature>
<dbReference type="GO" id="GO:0044689">
    <property type="term" value="F:7,8-didemethyl-8-hydroxy-5-deazariboflavin synthase activity"/>
    <property type="evidence" value="ECO:0007669"/>
    <property type="project" value="TreeGrafter"/>
</dbReference>
<keyword evidence="6" id="KW-0474">Menaquinone biosynthesis</keyword>
<evidence type="ECO:0000256" key="5">
    <source>
        <dbReference type="ARBA" id="ARBA00023014"/>
    </source>
</evidence>
<dbReference type="SFLD" id="SFLDF00343">
    <property type="entry name" value="aminofutalosine_synthase_(mqnE"/>
    <property type="match status" value="1"/>
</dbReference>
<comment type="similarity">
    <text evidence="6">Belongs to the radical SAM superfamily. MqnE family.</text>
</comment>
<dbReference type="HAMAP" id="MF_00993">
    <property type="entry name" value="MqnE"/>
    <property type="match status" value="1"/>
</dbReference>
<keyword evidence="3 6" id="KW-0479">Metal-binding</keyword>
<dbReference type="AlphaFoldDB" id="A0A0S4ST89"/>
<comment type="catalytic activity">
    <reaction evidence="6">
        <text>3-[(1-carboxyvinyl)-oxy]benzoate + S-adenosyl-L-methionine + H2O = 6-amino-6-deoxyfutalosine + hydrogencarbonate + L-methionine + H(+)</text>
        <dbReference type="Rhea" id="RHEA:33075"/>
        <dbReference type="ChEBI" id="CHEBI:15377"/>
        <dbReference type="ChEBI" id="CHEBI:15378"/>
        <dbReference type="ChEBI" id="CHEBI:17544"/>
        <dbReference type="ChEBI" id="CHEBI:57844"/>
        <dbReference type="ChEBI" id="CHEBI:59789"/>
        <dbReference type="ChEBI" id="CHEBI:64286"/>
        <dbReference type="ChEBI" id="CHEBI:76981"/>
        <dbReference type="EC" id="2.5.1.120"/>
    </reaction>
</comment>
<dbReference type="InterPro" id="IPR007197">
    <property type="entry name" value="rSAM"/>
</dbReference>
<keyword evidence="6" id="KW-0808">Transferase</keyword>
<dbReference type="CDD" id="cd01335">
    <property type="entry name" value="Radical_SAM"/>
    <property type="match status" value="1"/>
</dbReference>
<dbReference type="GO" id="GO:0005506">
    <property type="term" value="F:iron ion binding"/>
    <property type="evidence" value="ECO:0007669"/>
    <property type="project" value="UniProtKB-UniRule"/>
</dbReference>
<dbReference type="SFLD" id="SFLDG01389">
    <property type="entry name" value="menaquinone_synthsis_involved"/>
    <property type="match status" value="1"/>
</dbReference>
<dbReference type="NCBIfam" id="TIGR00423">
    <property type="entry name" value="CofH family radical SAM protein"/>
    <property type="match status" value="1"/>
</dbReference>
<comment type="cofactor">
    <cofactor evidence="6 7">
        <name>[4Fe-4S] cluster</name>
        <dbReference type="ChEBI" id="CHEBI:49883"/>
    </cofactor>
    <text evidence="6 7">Binds 1 [4Fe-4S] cluster. The cluster is coordinated with 3 cysteines and an exchangeable S-adenosyl-L-methionine.</text>
</comment>
<dbReference type="PROSITE" id="PS51918">
    <property type="entry name" value="RADICAL_SAM"/>
    <property type="match status" value="1"/>
</dbReference>
<evidence type="ECO:0000256" key="2">
    <source>
        <dbReference type="ARBA" id="ARBA00022691"/>
    </source>
</evidence>
<name>A0A0S4ST89_CAMHY</name>
<keyword evidence="5 6" id="KW-0411">Iron-sulfur</keyword>
<dbReference type="RefSeq" id="WP_059426137.1">
    <property type="nucleotide sequence ID" value="NZ_CP040464.1"/>
</dbReference>
<evidence type="ECO:0000256" key="8">
    <source>
        <dbReference type="PIRSR" id="PIRSR004762-2"/>
    </source>
</evidence>
<evidence type="ECO:0000313" key="11">
    <source>
        <dbReference type="EMBL" id="CUU89256.1"/>
    </source>
</evidence>
<dbReference type="EMBL" id="FAVC01000003">
    <property type="protein sequence ID" value="CUU89256.1"/>
    <property type="molecule type" value="Genomic_DNA"/>
</dbReference>
<sequence length="376" mass="42852">MSLIDKLENGQRLGYDEGLALYDLDLFTLGKYANKVRQKLNSNKVYFNINRHINPTNLCADTCKFCAFSAHRKNDNAYTMSHEEIMKIVDDTVKNGTKEIHIVSSHNPFVTPQWYLEIFKMIKQKYPFLHIKAMTAAEIDYLKRKHALSYEQTIDLMINYGVDSMPGGGAEIFDESIREKICKGKVSSENWLKIHELWHKKGRFSNATMLFGHIEDRSHRIDHMLRIRNLQDISLQNNQSDANIKQGVSLGKNELKGGFNAFIPLVYQRDNNYLKIDGILGSQEILKTIAISRLLLDNIPHIKAYWATSTLNLALIAQEFGADDLDGTIENESIQSSAGAKSKNGQSKSDFIELIQTSGLVPVQRDSLYNEIKIYN</sequence>
<comment type="function">
    <text evidence="6">Radical SAM enzyme that catalyzes the addition of the adenosyl radical to the double bond of 3-[(1-carboxyvinyl)oxy]benzoate, leading to aminodeoxyfutalosine (AFL), a key intermediate in the formation of menaquinone (MK, vitamin K2) from chorismate.</text>
</comment>
<dbReference type="NCBIfam" id="TIGR03700">
    <property type="entry name" value="mena_SCO4494"/>
    <property type="match status" value="1"/>
</dbReference>
<dbReference type="InterPro" id="IPR022432">
    <property type="entry name" value="MqnE"/>
</dbReference>
<feature type="binding site" evidence="6 7">
    <location>
        <position position="59"/>
    </location>
    <ligand>
        <name>[4Fe-4S] cluster</name>
        <dbReference type="ChEBI" id="CHEBI:49883"/>
        <note>4Fe-4S-S-AdoMet</note>
    </ligand>
</feature>
<dbReference type="PANTHER" id="PTHR43076:SF7">
    <property type="entry name" value="AMINODEOXYFUTALOSINE SYNTHASE"/>
    <property type="match status" value="1"/>
</dbReference>
<dbReference type="UniPathway" id="UPA00079"/>
<dbReference type="Gene3D" id="3.20.20.70">
    <property type="entry name" value="Aldolase class I"/>
    <property type="match status" value="1"/>
</dbReference>
<evidence type="ECO:0000256" key="4">
    <source>
        <dbReference type="ARBA" id="ARBA00023004"/>
    </source>
</evidence>
<keyword evidence="4 6" id="KW-0408">Iron</keyword>
<dbReference type="EC" id="2.5.1.120" evidence="6"/>
<dbReference type="GO" id="GO:0051539">
    <property type="term" value="F:4 iron, 4 sulfur cluster binding"/>
    <property type="evidence" value="ECO:0007669"/>
    <property type="project" value="UniProtKB-KW"/>
</dbReference>
<evidence type="ECO:0000313" key="10">
    <source>
        <dbReference type="EMBL" id="CUU85382.1"/>
    </source>
</evidence>
<dbReference type="Proteomes" id="UP000052245">
    <property type="component" value="Unassembled WGS sequence"/>
</dbReference>